<keyword evidence="4" id="KW-0808">Transferase</keyword>
<name>A0A3R8JRB5_9FIRM</name>
<feature type="domain" description="Bacterial sugar transferase" evidence="3">
    <location>
        <begin position="16"/>
        <end position="196"/>
    </location>
</feature>
<dbReference type="RefSeq" id="WP_125130917.1">
    <property type="nucleotide sequence ID" value="NZ_RHJS01000002.1"/>
</dbReference>
<sequence length="240" mass="28185">MRRFQRKISFYEKYVKRGADIICAATVLLCFGWLYIIIAFLVKINLGSPIIFKQPRPGLIDSKSKQEKIFFMYKFRTMTDERDCEGKILSDEQRLTRFGRILRSTSLDELPEIVNILKGDMSLVGPRPQLVRDMVFMTDEQRMRHTARPGLSGLAQVNGRNAISWEDKLEYDLQYIKKINFWGDIKIILKTIVKVFIKKNDYEEETFIVPDFGDWLLQEGKITNEEYNVMQNYAKNLLGM</sequence>
<organism evidence="4 5">
    <name type="scientific">Schaedlerella arabinosiphila</name>
    <dbReference type="NCBI Taxonomy" id="2044587"/>
    <lineage>
        <taxon>Bacteria</taxon>
        <taxon>Bacillati</taxon>
        <taxon>Bacillota</taxon>
        <taxon>Clostridia</taxon>
        <taxon>Lachnospirales</taxon>
        <taxon>Lachnospiraceae</taxon>
        <taxon>Schaedlerella</taxon>
    </lineage>
</organism>
<evidence type="ECO:0000259" key="3">
    <source>
        <dbReference type="Pfam" id="PF02397"/>
    </source>
</evidence>
<dbReference type="Pfam" id="PF02397">
    <property type="entry name" value="Bac_transf"/>
    <property type="match status" value="1"/>
</dbReference>
<dbReference type="GO" id="GO:0016780">
    <property type="term" value="F:phosphotransferase activity, for other substituted phosphate groups"/>
    <property type="evidence" value="ECO:0007669"/>
    <property type="project" value="TreeGrafter"/>
</dbReference>
<evidence type="ECO:0000256" key="1">
    <source>
        <dbReference type="ARBA" id="ARBA00006464"/>
    </source>
</evidence>
<keyword evidence="5" id="KW-1185">Reference proteome</keyword>
<comment type="similarity">
    <text evidence="1">Belongs to the bacterial sugar transferase family.</text>
</comment>
<dbReference type="Proteomes" id="UP000274920">
    <property type="component" value="Unassembled WGS sequence"/>
</dbReference>
<dbReference type="AlphaFoldDB" id="A0A3R8JRB5"/>
<comment type="caution">
    <text evidence="4">The sequence shown here is derived from an EMBL/GenBank/DDBJ whole genome shotgun (WGS) entry which is preliminary data.</text>
</comment>
<keyword evidence="2" id="KW-0472">Membrane</keyword>
<reference evidence="4" key="1">
    <citation type="submission" date="2018-10" db="EMBL/GenBank/DDBJ databases">
        <title>Schaedlerella arabinophila gen. nov. sp. nov., isolated from the mouse intestinal tract and comparative analysis with the genome of the closely related altered Schaedler flora strain ASF502.</title>
        <authorList>
            <person name="Miyake S."/>
            <person name="Soh M."/>
            <person name="Seedorf H."/>
        </authorList>
    </citation>
    <scope>NUCLEOTIDE SEQUENCE [LARGE SCALE GENOMIC DNA]</scope>
    <source>
        <strain evidence="4">DSM 106076</strain>
    </source>
</reference>
<dbReference type="InterPro" id="IPR003362">
    <property type="entry name" value="Bact_transf"/>
</dbReference>
<dbReference type="PANTHER" id="PTHR30576">
    <property type="entry name" value="COLANIC BIOSYNTHESIS UDP-GLUCOSE LIPID CARRIER TRANSFERASE"/>
    <property type="match status" value="1"/>
</dbReference>
<protein>
    <submittedName>
        <fullName evidence="4">Sugar transferase</fullName>
    </submittedName>
</protein>
<evidence type="ECO:0000313" key="5">
    <source>
        <dbReference type="Proteomes" id="UP000274920"/>
    </source>
</evidence>
<gene>
    <name evidence="4" type="ORF">EBB54_20170</name>
</gene>
<accession>A0A3R8JRB5</accession>
<dbReference type="PANTHER" id="PTHR30576:SF8">
    <property type="entry name" value="UNDECAPRENYL-PHOSPHATE GALACTOSE PHOSPHOTRANSFERASE"/>
    <property type="match status" value="1"/>
</dbReference>
<evidence type="ECO:0000256" key="2">
    <source>
        <dbReference type="SAM" id="Phobius"/>
    </source>
</evidence>
<dbReference type="EMBL" id="RHJS01000002">
    <property type="protein sequence ID" value="RRK33403.1"/>
    <property type="molecule type" value="Genomic_DNA"/>
</dbReference>
<keyword evidence="2" id="KW-1133">Transmembrane helix</keyword>
<proteinExistence type="inferred from homology"/>
<keyword evidence="2" id="KW-0812">Transmembrane</keyword>
<evidence type="ECO:0000313" key="4">
    <source>
        <dbReference type="EMBL" id="RRK33403.1"/>
    </source>
</evidence>
<feature type="transmembrane region" description="Helical" evidence="2">
    <location>
        <begin position="21"/>
        <end position="42"/>
    </location>
</feature>